<dbReference type="Gene3D" id="3.40.50.1010">
    <property type="entry name" value="5'-nuclease"/>
    <property type="match status" value="1"/>
</dbReference>
<dbReference type="GO" id="GO:0005737">
    <property type="term" value="C:cytoplasm"/>
    <property type="evidence" value="ECO:0007669"/>
    <property type="project" value="UniProtKB-SubCell"/>
</dbReference>
<feature type="domain" description="DNA/RNA-binding" evidence="7">
    <location>
        <begin position="194"/>
        <end position="507"/>
    </location>
</feature>
<dbReference type="InterPro" id="IPR019458">
    <property type="entry name" value="Est1-like_N"/>
</dbReference>
<dbReference type="InterPro" id="IPR018834">
    <property type="entry name" value="DNA/RNA-bd_Est1-type"/>
</dbReference>
<dbReference type="Pfam" id="PF10373">
    <property type="entry name" value="EST1_DNA_bind"/>
    <property type="match status" value="1"/>
</dbReference>
<dbReference type="InterPro" id="IPR011990">
    <property type="entry name" value="TPR-like_helical_dom_sf"/>
</dbReference>
<accession>A0A2B4SY72</accession>
<dbReference type="GO" id="GO:0070034">
    <property type="term" value="F:telomerase RNA binding"/>
    <property type="evidence" value="ECO:0007669"/>
    <property type="project" value="TreeGrafter"/>
</dbReference>
<keyword evidence="4" id="KW-0866">Nonsense-mediated mRNA decay</keyword>
<evidence type="ECO:0000256" key="4">
    <source>
        <dbReference type="ARBA" id="ARBA00023161"/>
    </source>
</evidence>
<dbReference type="PANTHER" id="PTHR15696">
    <property type="entry name" value="SMG-7 SUPPRESSOR WITH MORPHOLOGICAL EFFECT ON GENITALIA PROTEIN 7"/>
    <property type="match status" value="1"/>
</dbReference>
<feature type="compositionally biased region" description="Basic and acidic residues" evidence="6">
    <location>
        <begin position="565"/>
        <end position="574"/>
    </location>
</feature>
<dbReference type="GO" id="GO:0005697">
    <property type="term" value="C:telomerase holoenzyme complex"/>
    <property type="evidence" value="ECO:0007669"/>
    <property type="project" value="TreeGrafter"/>
</dbReference>
<dbReference type="Gene3D" id="1.25.40.10">
    <property type="entry name" value="Tetratricopeptide repeat domain"/>
    <property type="match status" value="1"/>
</dbReference>
<dbReference type="InterPro" id="IPR002716">
    <property type="entry name" value="PIN_dom"/>
</dbReference>
<dbReference type="PANTHER" id="PTHR15696:SF7">
    <property type="entry name" value="NONSENSE-MEDIATED MRNA DECAY FACTOR"/>
    <property type="match status" value="1"/>
</dbReference>
<dbReference type="EMBL" id="LSMT01000001">
    <property type="protein sequence ID" value="PFX34861.1"/>
    <property type="molecule type" value="Genomic_DNA"/>
</dbReference>
<keyword evidence="5" id="KW-0539">Nucleus</keyword>
<dbReference type="Proteomes" id="UP000225706">
    <property type="component" value="Unassembled WGS sequence"/>
</dbReference>
<keyword evidence="11" id="KW-1185">Reference proteome</keyword>
<evidence type="ECO:0000256" key="3">
    <source>
        <dbReference type="ARBA" id="ARBA00022490"/>
    </source>
</evidence>
<evidence type="ECO:0000256" key="2">
    <source>
        <dbReference type="ARBA" id="ARBA00004496"/>
    </source>
</evidence>
<sequence>MRMKKVSVVEENNGKTQGKEGSKLNRSSVQLANRVDIQLRSAVEWQDLFHPDAVVLRQRLRSLCESLILQHSKDYGRRAEERLWRKVFYDVIQKLRNHRKILEGDTLPLDGALRTHLSSAAGYYYHLLTHLQRRYHLAIDGILSWGLPSRHQAENQDEEVQSWALKACQRCLIFLGDIARYQSDIEGEDAIKLAERFYSEAALTNTDIGMPQNQLGTLAGTKAYGCEGAYFYLRCLLSKEVFDGAEGNLLRIFEKNRSILHRIKELPLDEPRRKERLKRFLVYFLYLQDVLYQHENSPEISSEDIGHLCQSVLQDFSSVLSVDPASSNPSHNSSLENGLIAAQENGSLEDDVTEDIEDVISSSLMVKLVVMAIAAVTRLQSKGSQESSVAIAFTLAFLSLLLQHCISSLEIYLAKEHSTAESQVMNGPATAALSHNGLNSEKLSKHDNSVAGLTAKSHLNRNKAIKNVLKHRRRRRRRRNIDYSFDSYSASGSDLEESEDNEENEDSDLSEGGEMDGELEDLISDEDDSEDVYVESESDEEGSNTGSQPKTISMAANGRHLLKETQHKPVDKSPCHQTPSEKLGSRAGLLGQNGISLGKVFRPDLFSDVSDAETESSVASRAEILRDCVESNLLKAIANQKLLPAIKVMTDWLRLNSELVMTCVESLSALWSRLALLLNKFPSPDQMIVAVPLPRQQTWQSVLDEPLDKDWIQTRGLPEDMFLLGFTPLTPIHSRLDRKWSRLTRDCYYLEAAVRVQCLRSFGMKMASTQELSSFDWDQNTKQFLGPQQMAEREQVMAVDKRPAPLPVGDHDRRARVMKVMAQQLLQSEVAELESTLNTAPQDGPVYVIPDTMALCTQLHLVRRLIASEKLVVIIPIQVISALDDLKKYDSGAREATKFLEQEFKKGNRWIRAQKENETLDGQRRRGRYEDVAVWRFNQIVSCCRYFLRQTGKGLVTLLTGSTSYEAPKRGQRKGVTSSGTQATPEAMEFARSCGVNVESLRAFCARFSKQYKAVT</sequence>
<dbReference type="Pfam" id="PF10374">
    <property type="entry name" value="EST1"/>
    <property type="match status" value="1"/>
</dbReference>
<protein>
    <submittedName>
        <fullName evidence="10">Protein SMG5</fullName>
    </submittedName>
</protein>
<evidence type="ECO:0000313" key="10">
    <source>
        <dbReference type="EMBL" id="PFX34861.1"/>
    </source>
</evidence>
<feature type="domain" description="PIN" evidence="9">
    <location>
        <begin position="849"/>
        <end position="962"/>
    </location>
</feature>
<gene>
    <name evidence="10" type="primary">Smg5</name>
    <name evidence="10" type="ORF">AWC38_SpisGene142</name>
</gene>
<dbReference type="OrthoDB" id="5920073at2759"/>
<dbReference type="GO" id="GO:0000184">
    <property type="term" value="P:nuclear-transcribed mRNA catabolic process, nonsense-mediated decay"/>
    <property type="evidence" value="ECO:0007669"/>
    <property type="project" value="UniProtKB-KW"/>
</dbReference>
<dbReference type="SUPFAM" id="SSF48452">
    <property type="entry name" value="TPR-like"/>
    <property type="match status" value="1"/>
</dbReference>
<evidence type="ECO:0000313" key="11">
    <source>
        <dbReference type="Proteomes" id="UP000225706"/>
    </source>
</evidence>
<organism evidence="10 11">
    <name type="scientific">Stylophora pistillata</name>
    <name type="common">Smooth cauliflower coral</name>
    <dbReference type="NCBI Taxonomy" id="50429"/>
    <lineage>
        <taxon>Eukaryota</taxon>
        <taxon>Metazoa</taxon>
        <taxon>Cnidaria</taxon>
        <taxon>Anthozoa</taxon>
        <taxon>Hexacorallia</taxon>
        <taxon>Scleractinia</taxon>
        <taxon>Astrocoeniina</taxon>
        <taxon>Pocilloporidae</taxon>
        <taxon>Stylophora</taxon>
    </lineage>
</organism>
<proteinExistence type="predicted"/>
<feature type="region of interest" description="Disordered" evidence="6">
    <location>
        <begin position="1"/>
        <end position="25"/>
    </location>
</feature>
<evidence type="ECO:0000259" key="8">
    <source>
        <dbReference type="Pfam" id="PF10374"/>
    </source>
</evidence>
<keyword evidence="3" id="KW-0963">Cytoplasm</keyword>
<evidence type="ECO:0000259" key="7">
    <source>
        <dbReference type="Pfam" id="PF10373"/>
    </source>
</evidence>
<dbReference type="STRING" id="50429.A0A2B4SY72"/>
<evidence type="ECO:0000256" key="5">
    <source>
        <dbReference type="ARBA" id="ARBA00023242"/>
    </source>
</evidence>
<feature type="compositionally biased region" description="Acidic residues" evidence="6">
    <location>
        <begin position="494"/>
        <end position="542"/>
    </location>
</feature>
<dbReference type="AlphaFoldDB" id="A0A2B4SY72"/>
<feature type="region of interest" description="Disordered" evidence="6">
    <location>
        <begin position="565"/>
        <end position="588"/>
    </location>
</feature>
<feature type="compositionally biased region" description="Basic residues" evidence="6">
    <location>
        <begin position="464"/>
        <end position="479"/>
    </location>
</feature>
<dbReference type="InterPro" id="IPR045153">
    <property type="entry name" value="Est1/Ebs1-like"/>
</dbReference>
<feature type="domain" description="Telomerase activating protein Est1-like N-terminal" evidence="8">
    <location>
        <begin position="79"/>
        <end position="185"/>
    </location>
</feature>
<dbReference type="Pfam" id="PF13638">
    <property type="entry name" value="PIN_4"/>
    <property type="match status" value="1"/>
</dbReference>
<reference evidence="11" key="1">
    <citation type="journal article" date="2017" name="bioRxiv">
        <title>Comparative analysis of the genomes of Stylophora pistillata and Acropora digitifera provides evidence for extensive differences between species of corals.</title>
        <authorList>
            <person name="Voolstra C.R."/>
            <person name="Li Y."/>
            <person name="Liew Y.J."/>
            <person name="Baumgarten S."/>
            <person name="Zoccola D."/>
            <person name="Flot J.-F."/>
            <person name="Tambutte S."/>
            <person name="Allemand D."/>
            <person name="Aranda M."/>
        </authorList>
    </citation>
    <scope>NUCLEOTIDE SEQUENCE [LARGE SCALE GENOMIC DNA]</scope>
</reference>
<feature type="region of interest" description="Disordered" evidence="6">
    <location>
        <begin position="464"/>
        <end position="551"/>
    </location>
</feature>
<comment type="subcellular location">
    <subcellularLocation>
        <location evidence="2">Cytoplasm</location>
    </subcellularLocation>
    <subcellularLocation>
        <location evidence="1">Nucleus</location>
    </subcellularLocation>
</comment>
<dbReference type="GO" id="GO:0042162">
    <property type="term" value="F:telomeric DNA binding"/>
    <property type="evidence" value="ECO:0007669"/>
    <property type="project" value="TreeGrafter"/>
</dbReference>
<evidence type="ECO:0000256" key="1">
    <source>
        <dbReference type="ARBA" id="ARBA00004123"/>
    </source>
</evidence>
<dbReference type="CDD" id="cd09884">
    <property type="entry name" value="PIN_Smg5-like"/>
    <property type="match status" value="1"/>
</dbReference>
<evidence type="ECO:0000259" key="9">
    <source>
        <dbReference type="Pfam" id="PF13638"/>
    </source>
</evidence>
<name>A0A2B4SY72_STYPI</name>
<evidence type="ECO:0000256" key="6">
    <source>
        <dbReference type="SAM" id="MobiDB-lite"/>
    </source>
</evidence>
<comment type="caution">
    <text evidence="10">The sequence shown here is derived from an EMBL/GenBank/DDBJ whole genome shotgun (WGS) entry which is preliminary data.</text>
</comment>